<dbReference type="Proteomes" id="UP001430306">
    <property type="component" value="Unassembled WGS sequence"/>
</dbReference>
<proteinExistence type="predicted"/>
<organism evidence="2 3">
    <name type="scientific">Rhodopirellula halodulae</name>
    <dbReference type="NCBI Taxonomy" id="2894198"/>
    <lineage>
        <taxon>Bacteria</taxon>
        <taxon>Pseudomonadati</taxon>
        <taxon>Planctomycetota</taxon>
        <taxon>Planctomycetia</taxon>
        <taxon>Pirellulales</taxon>
        <taxon>Pirellulaceae</taxon>
        <taxon>Rhodopirellula</taxon>
    </lineage>
</organism>
<dbReference type="PROSITE" id="PS50206">
    <property type="entry name" value="RHODANESE_3"/>
    <property type="match status" value="1"/>
</dbReference>
<dbReference type="SUPFAM" id="SSF52821">
    <property type="entry name" value="Rhodanese/Cell cycle control phosphatase"/>
    <property type="match status" value="1"/>
</dbReference>
<accession>A0ABS8NH52</accession>
<dbReference type="RefSeq" id="WP_230273822.1">
    <property type="nucleotide sequence ID" value="NZ_JAJKFW010000022.1"/>
</dbReference>
<dbReference type="EMBL" id="JAJKFW010000022">
    <property type="protein sequence ID" value="MCC9642872.1"/>
    <property type="molecule type" value="Genomic_DNA"/>
</dbReference>
<comment type="caution">
    <text evidence="2">The sequence shown here is derived from an EMBL/GenBank/DDBJ whole genome shotgun (WGS) entry which is preliminary data.</text>
</comment>
<feature type="domain" description="Rhodanese" evidence="1">
    <location>
        <begin position="39"/>
        <end position="123"/>
    </location>
</feature>
<evidence type="ECO:0000259" key="1">
    <source>
        <dbReference type="PROSITE" id="PS50206"/>
    </source>
</evidence>
<gene>
    <name evidence="2" type="ORF">LOC71_11345</name>
</gene>
<sequence length="160" mass="18209">MKWLSKQFVFWLNRIAPWVGGHRVPVISTEELAHRIHARDPSLVLVDARSDAERSVSRIPGAISMDEFQRRCSEFGERCVVASCTVGGRSWFFAHRCIRQGMNAVNHQDGILGWCESGLELESPTGEVTHNVHTHNRWFRAPDGYQQVNRKCDSGHRVGE</sequence>
<dbReference type="InterPro" id="IPR036873">
    <property type="entry name" value="Rhodanese-like_dom_sf"/>
</dbReference>
<dbReference type="Gene3D" id="3.40.250.10">
    <property type="entry name" value="Rhodanese-like domain"/>
    <property type="match status" value="1"/>
</dbReference>
<dbReference type="InterPro" id="IPR001763">
    <property type="entry name" value="Rhodanese-like_dom"/>
</dbReference>
<keyword evidence="3" id="KW-1185">Reference proteome</keyword>
<evidence type="ECO:0000313" key="3">
    <source>
        <dbReference type="Proteomes" id="UP001430306"/>
    </source>
</evidence>
<dbReference type="Pfam" id="PF00581">
    <property type="entry name" value="Rhodanese"/>
    <property type="match status" value="1"/>
</dbReference>
<name>A0ABS8NH52_9BACT</name>
<evidence type="ECO:0000313" key="2">
    <source>
        <dbReference type="EMBL" id="MCC9642872.1"/>
    </source>
</evidence>
<reference evidence="2" key="1">
    <citation type="submission" date="2021-11" db="EMBL/GenBank/DDBJ databases">
        <title>Genome sequence.</title>
        <authorList>
            <person name="Sun Q."/>
        </authorList>
    </citation>
    <scope>NUCLEOTIDE SEQUENCE</scope>
    <source>
        <strain evidence="2">JC740</strain>
    </source>
</reference>
<protein>
    <submittedName>
        <fullName evidence="2">Rhodanese-like domain-containing protein</fullName>
    </submittedName>
</protein>